<comment type="caution">
    <text evidence="9">The sequence shown here is derived from an EMBL/GenBank/DDBJ whole genome shotgun (WGS) entry which is preliminary data.</text>
</comment>
<dbReference type="InterPro" id="IPR057601">
    <property type="entry name" value="Oar-like_b-barrel"/>
</dbReference>
<gene>
    <name evidence="9" type="ORF">F0185_25975</name>
</gene>
<feature type="signal peptide" evidence="7">
    <location>
        <begin position="1"/>
        <end position="30"/>
    </location>
</feature>
<evidence type="ECO:0000259" key="8">
    <source>
        <dbReference type="Pfam" id="PF25183"/>
    </source>
</evidence>
<evidence type="ECO:0000256" key="6">
    <source>
        <dbReference type="ARBA" id="ARBA00023237"/>
    </source>
</evidence>
<accession>A0ABX0LXF6</accession>
<proteinExistence type="predicted"/>
<dbReference type="Proteomes" id="UP000785613">
    <property type="component" value="Unassembled WGS sequence"/>
</dbReference>
<keyword evidence="10" id="KW-1185">Reference proteome</keyword>
<dbReference type="Gene3D" id="2.60.40.1120">
    <property type="entry name" value="Carboxypeptidase-like, regulatory domain"/>
    <property type="match status" value="1"/>
</dbReference>
<protein>
    <submittedName>
        <fullName evidence="9">TonB-dependent receptor</fullName>
    </submittedName>
</protein>
<dbReference type="Gene3D" id="2.40.170.20">
    <property type="entry name" value="TonB-dependent receptor, beta-barrel domain"/>
    <property type="match status" value="1"/>
</dbReference>
<reference evidence="9 10" key="1">
    <citation type="submission" date="2019-09" db="EMBL/GenBank/DDBJ databases">
        <title>Taxonomy of Antarctic Massilia spp.: description of Massilia rubra sp. nov., Massilia aquatica sp. nov., Massilia mucilaginosa sp. nov., Massilia frigida sp. nov. isolated from streams, lakes and regoliths.</title>
        <authorList>
            <person name="Holochova P."/>
            <person name="Sedlacek I."/>
            <person name="Kralova S."/>
            <person name="Maslanova I."/>
            <person name="Busse H.-J."/>
            <person name="Stankova E."/>
            <person name="Vrbovska V."/>
            <person name="Kovarovic V."/>
            <person name="Bartak M."/>
            <person name="Svec P."/>
            <person name="Pantucek R."/>
        </authorList>
    </citation>
    <scope>NUCLEOTIDE SEQUENCE [LARGE SCALE GENOMIC DNA]</scope>
    <source>
        <strain evidence="9 10">CCM 8692</strain>
    </source>
</reference>
<feature type="domain" description="TonB-dependent transporter Oar-like beta-barrel" evidence="8">
    <location>
        <begin position="350"/>
        <end position="673"/>
    </location>
</feature>
<keyword evidence="2" id="KW-0813">Transport</keyword>
<dbReference type="Pfam" id="PF13620">
    <property type="entry name" value="CarboxypepD_reg"/>
    <property type="match status" value="1"/>
</dbReference>
<evidence type="ECO:0000256" key="5">
    <source>
        <dbReference type="ARBA" id="ARBA00023136"/>
    </source>
</evidence>
<dbReference type="InterPro" id="IPR013784">
    <property type="entry name" value="Carb-bd-like_fold"/>
</dbReference>
<keyword evidence="3" id="KW-1134">Transmembrane beta strand</keyword>
<comment type="subcellular location">
    <subcellularLocation>
        <location evidence="1">Cell outer membrane</location>
        <topology evidence="1">Multi-pass membrane protein</topology>
    </subcellularLocation>
</comment>
<dbReference type="PANTHER" id="PTHR30069">
    <property type="entry name" value="TONB-DEPENDENT OUTER MEMBRANE RECEPTOR"/>
    <property type="match status" value="1"/>
</dbReference>
<sequence length="958" mass="103777">MKIKAGVRELRRALVGLSTVAMLAAAPAHAQLSSATIKGQITQSGAPAAPATPVVASNTATGYNYRTSTGADGSYVLTGLPPGEYAIKVGGQSTEKVTLSIGQTASLDLSVGAADPANSANMAQVVILGSAQRRNVKTSEVGTSVSRAQIDSLPQVSRNFLAFADLAPGVRFDVEAKTGYGTLQGGAQNQDNVNVFIDGVGQKNYILRGGMSGLDSSRGNPFPQSAVAEYKVVSQNYKAEFDQVSSTAITAITKSGTNQLHGDVFFDRTGANLTAYDPFQKKNKADGVERPRYSQKQYGATLGGPIKEDVMHYFIAYEGKRIDTPRQVVAQRQDLLPNAGIVPSLLAQAGSATAKFKEDLVLGKLTTRIGEDHLIELTTRIRRENDLVPEDFKLSLPGNEKDRKNDETRFDLKHEFSRGDFLSEARIGYEKFHWNPSALQSTPYVKYVVSPSNETKNVVDVLFTGGSPDAQDRMQKGLSLSESVTWTGLAGHTIKGGAKIKKVDFKLYGTSNAIDIRREMIDNVTGIPQVFEISRALAPTGVSYTDRQYGVYLQDDWKVTKQLELNLGMRWDYETNMLNDSYVTPADRAGLFGKQDPRPGAPSGQTYAQSLAKGGVTIGDYISTGSNRKSFKDAWQPRVGMSYDLFGDSNTVFFAGAGRAYDRTIANVALDELQKNSQPGGEIWLIRSEHKLPYTDQFSAGVRQALGAWNTEFGATVSRSRNQFNWFGGNRDVNGGWGNASPIDPMFSSVPGYGTLILGDFISQAKTSSAYLKGDKPFSSASGWGLAATYTYSEGETTNKEWNNDMFNWTYGRYAYSWNPSTTVERHRLVVAGMSDRLLPYGIMLSSKLTLGSGLPYRITDCAKGFNDCVSRKGDGGSFRTVDVAMAKDVGVGFGKVSVRFDVLNVFNTVNYAAYDAWGGGPTTKNPNYLGGDNVKLGTAGAITGPMRTVKLTVRYAF</sequence>
<evidence type="ECO:0000313" key="9">
    <source>
        <dbReference type="EMBL" id="NHZ37020.1"/>
    </source>
</evidence>
<dbReference type="InterPro" id="IPR039426">
    <property type="entry name" value="TonB-dep_rcpt-like"/>
</dbReference>
<keyword evidence="9" id="KW-0675">Receptor</keyword>
<evidence type="ECO:0000256" key="3">
    <source>
        <dbReference type="ARBA" id="ARBA00022452"/>
    </source>
</evidence>
<dbReference type="Pfam" id="PF25183">
    <property type="entry name" value="OMP_b-brl_4"/>
    <property type="match status" value="2"/>
</dbReference>
<feature type="chain" id="PRO_5045932012" evidence="7">
    <location>
        <begin position="31"/>
        <end position="958"/>
    </location>
</feature>
<name>A0ABX0LXF6_9BURK</name>
<feature type="domain" description="TonB-dependent transporter Oar-like beta-barrel" evidence="8">
    <location>
        <begin position="252"/>
        <end position="329"/>
    </location>
</feature>
<dbReference type="SUPFAM" id="SSF49452">
    <property type="entry name" value="Starch-binding domain-like"/>
    <property type="match status" value="1"/>
</dbReference>
<dbReference type="PANTHER" id="PTHR30069:SF46">
    <property type="entry name" value="OAR PROTEIN"/>
    <property type="match status" value="1"/>
</dbReference>
<dbReference type="EMBL" id="VUYU01000023">
    <property type="protein sequence ID" value="NHZ37020.1"/>
    <property type="molecule type" value="Genomic_DNA"/>
</dbReference>
<evidence type="ECO:0000256" key="4">
    <source>
        <dbReference type="ARBA" id="ARBA00022692"/>
    </source>
</evidence>
<evidence type="ECO:0000256" key="1">
    <source>
        <dbReference type="ARBA" id="ARBA00004571"/>
    </source>
</evidence>
<dbReference type="InterPro" id="IPR036942">
    <property type="entry name" value="Beta-barrel_TonB_sf"/>
</dbReference>
<evidence type="ECO:0000313" key="10">
    <source>
        <dbReference type="Proteomes" id="UP000785613"/>
    </source>
</evidence>
<keyword evidence="4" id="KW-0812">Transmembrane</keyword>
<dbReference type="RefSeq" id="WP_167229478.1">
    <property type="nucleotide sequence ID" value="NZ_VUYU01000023.1"/>
</dbReference>
<keyword evidence="6" id="KW-0998">Cell outer membrane</keyword>
<evidence type="ECO:0000256" key="7">
    <source>
        <dbReference type="SAM" id="SignalP"/>
    </source>
</evidence>
<organism evidence="9 10">
    <name type="scientific">Massilia rubra</name>
    <dbReference type="NCBI Taxonomy" id="2607910"/>
    <lineage>
        <taxon>Bacteria</taxon>
        <taxon>Pseudomonadati</taxon>
        <taxon>Pseudomonadota</taxon>
        <taxon>Betaproteobacteria</taxon>
        <taxon>Burkholderiales</taxon>
        <taxon>Oxalobacteraceae</taxon>
        <taxon>Telluria group</taxon>
        <taxon>Massilia</taxon>
    </lineage>
</organism>
<keyword evidence="5" id="KW-0472">Membrane</keyword>
<keyword evidence="7" id="KW-0732">Signal</keyword>
<dbReference type="SUPFAM" id="SSF56935">
    <property type="entry name" value="Porins"/>
    <property type="match status" value="1"/>
</dbReference>
<evidence type="ECO:0000256" key="2">
    <source>
        <dbReference type="ARBA" id="ARBA00022448"/>
    </source>
</evidence>